<dbReference type="RefSeq" id="WP_106376102.1">
    <property type="nucleotide sequence ID" value="NZ_PVTK01000014.1"/>
</dbReference>
<dbReference type="InterPro" id="IPR037401">
    <property type="entry name" value="SnoaL-like"/>
</dbReference>
<comment type="caution">
    <text evidence="2">The sequence shown here is derived from an EMBL/GenBank/DDBJ whole genome shotgun (WGS) entry which is preliminary data.</text>
</comment>
<dbReference type="Proteomes" id="UP000237647">
    <property type="component" value="Unassembled WGS sequence"/>
</dbReference>
<dbReference type="AlphaFoldDB" id="A0A2T0UQK3"/>
<name>A0A2T0UQK3_9GAMM</name>
<sequence length="131" mass="14841">MANPASADTINNDAERVRAFLTAMEARQLPDAQALLAPGAVMQFPEAPPMYRLSDLVAWAKTRYRHVRKTFHAFDTMVTDNRSVVVCHGELSVVWLDGSTFYGVRFIDRFELTGGLITRQDVWNDLALIRR</sequence>
<feature type="domain" description="SnoaL-like" evidence="1">
    <location>
        <begin position="17"/>
        <end position="119"/>
    </location>
</feature>
<gene>
    <name evidence="2" type="ORF">B0H98_11411</name>
</gene>
<dbReference type="OrthoDB" id="8635217at2"/>
<accession>A0A2T0UQK3</accession>
<dbReference type="InterPro" id="IPR032710">
    <property type="entry name" value="NTF2-like_dom_sf"/>
</dbReference>
<dbReference type="Gene3D" id="3.10.450.50">
    <property type="match status" value="1"/>
</dbReference>
<evidence type="ECO:0000313" key="2">
    <source>
        <dbReference type="EMBL" id="PRY60186.1"/>
    </source>
</evidence>
<dbReference type="SUPFAM" id="SSF54427">
    <property type="entry name" value="NTF2-like"/>
    <property type="match status" value="1"/>
</dbReference>
<keyword evidence="3" id="KW-1185">Reference proteome</keyword>
<protein>
    <submittedName>
        <fullName evidence="2">SnoaL-like protein</fullName>
    </submittedName>
</protein>
<evidence type="ECO:0000313" key="3">
    <source>
        <dbReference type="Proteomes" id="UP000237647"/>
    </source>
</evidence>
<dbReference type="EMBL" id="PVTK01000014">
    <property type="protein sequence ID" value="PRY60186.1"/>
    <property type="molecule type" value="Genomic_DNA"/>
</dbReference>
<organism evidence="2 3">
    <name type="scientific">Vreelandella songnenensis</name>
    <dbReference type="NCBI Taxonomy" id="1176243"/>
    <lineage>
        <taxon>Bacteria</taxon>
        <taxon>Pseudomonadati</taxon>
        <taxon>Pseudomonadota</taxon>
        <taxon>Gammaproteobacteria</taxon>
        <taxon>Oceanospirillales</taxon>
        <taxon>Halomonadaceae</taxon>
        <taxon>Vreelandella</taxon>
    </lineage>
</organism>
<proteinExistence type="predicted"/>
<evidence type="ECO:0000259" key="1">
    <source>
        <dbReference type="Pfam" id="PF12680"/>
    </source>
</evidence>
<dbReference type="Pfam" id="PF12680">
    <property type="entry name" value="SnoaL_2"/>
    <property type="match status" value="1"/>
</dbReference>
<reference evidence="2 3" key="1">
    <citation type="submission" date="2018-03" db="EMBL/GenBank/DDBJ databases">
        <title>Genomic Encyclopedia of Type Strains, Phase III (KMG-III): the genomes of soil and plant-associated and newly described type strains.</title>
        <authorList>
            <person name="Whitman W."/>
        </authorList>
    </citation>
    <scope>NUCLEOTIDE SEQUENCE [LARGE SCALE GENOMIC DNA]</scope>
    <source>
        <strain evidence="2 3">CGMCC 1.12152</strain>
    </source>
</reference>